<dbReference type="GeneID" id="9379791"/>
<protein>
    <submittedName>
        <fullName evidence="2">Uncharacterized protein</fullName>
    </submittedName>
</protein>
<dbReference type="VEuPathDB" id="FungiDB:CC1G_14288"/>
<evidence type="ECO:0000256" key="1">
    <source>
        <dbReference type="SAM" id="MobiDB-lite"/>
    </source>
</evidence>
<proteinExistence type="predicted"/>
<feature type="region of interest" description="Disordered" evidence="1">
    <location>
        <begin position="1"/>
        <end position="22"/>
    </location>
</feature>
<evidence type="ECO:0000313" key="2">
    <source>
        <dbReference type="EMBL" id="EFI28264.1"/>
    </source>
</evidence>
<dbReference type="RefSeq" id="XP_002911758.1">
    <property type="nucleotide sequence ID" value="XM_002911712.1"/>
</dbReference>
<dbReference type="KEGG" id="cci:CC1G_14288"/>
<gene>
    <name evidence="2" type="ORF">CC1G_14288</name>
</gene>
<dbReference type="HOGENOM" id="CLU_2812244_0_0_1"/>
<keyword evidence="3" id="KW-1185">Reference proteome</keyword>
<dbReference type="AlphaFoldDB" id="D6RLH0"/>
<sequence>MKESRLLRMREHEHEYNKHDSESEGPIANVWLEDLVVRRVRALHWREDLIADNPDFGVYGRGHWPDV</sequence>
<accession>D6RLH0</accession>
<reference evidence="2 3" key="1">
    <citation type="journal article" date="2010" name="Proc. Natl. Acad. Sci. U.S.A.">
        <title>Insights into evolution of multicellular fungi from the assembled chromosomes of the mushroom Coprinopsis cinerea (Coprinus cinereus).</title>
        <authorList>
            <person name="Stajich J.E."/>
            <person name="Wilke S.K."/>
            <person name="Ahren D."/>
            <person name="Au C.H."/>
            <person name="Birren B.W."/>
            <person name="Borodovsky M."/>
            <person name="Burns C."/>
            <person name="Canback B."/>
            <person name="Casselton L.A."/>
            <person name="Cheng C.K."/>
            <person name="Deng J."/>
            <person name="Dietrich F.S."/>
            <person name="Fargo D.C."/>
            <person name="Farman M.L."/>
            <person name="Gathman A.C."/>
            <person name="Goldberg J."/>
            <person name="Guigo R."/>
            <person name="Hoegger P.J."/>
            <person name="Hooker J.B."/>
            <person name="Huggins A."/>
            <person name="James T.Y."/>
            <person name="Kamada T."/>
            <person name="Kilaru S."/>
            <person name="Kodira C."/>
            <person name="Kues U."/>
            <person name="Kupfer D."/>
            <person name="Kwan H.S."/>
            <person name="Lomsadze A."/>
            <person name="Li W."/>
            <person name="Lilly W.W."/>
            <person name="Ma L.J."/>
            <person name="Mackey A.J."/>
            <person name="Manning G."/>
            <person name="Martin F."/>
            <person name="Muraguchi H."/>
            <person name="Natvig D.O."/>
            <person name="Palmerini H."/>
            <person name="Ramesh M.A."/>
            <person name="Rehmeyer C.J."/>
            <person name="Roe B.A."/>
            <person name="Shenoy N."/>
            <person name="Stanke M."/>
            <person name="Ter-Hovhannisyan V."/>
            <person name="Tunlid A."/>
            <person name="Velagapudi R."/>
            <person name="Vision T.J."/>
            <person name="Zeng Q."/>
            <person name="Zolan M.E."/>
            <person name="Pukkila P.J."/>
        </authorList>
    </citation>
    <scope>NUCLEOTIDE SEQUENCE [LARGE SCALE GENOMIC DNA]</scope>
    <source>
        <strain evidence="3">Okayama-7 / 130 / ATCC MYA-4618 / FGSC 9003</strain>
    </source>
</reference>
<organism evidence="2 3">
    <name type="scientific">Coprinopsis cinerea (strain Okayama-7 / 130 / ATCC MYA-4618 / FGSC 9003)</name>
    <name type="common">Inky cap fungus</name>
    <name type="synonym">Hormographiella aspergillata</name>
    <dbReference type="NCBI Taxonomy" id="240176"/>
    <lineage>
        <taxon>Eukaryota</taxon>
        <taxon>Fungi</taxon>
        <taxon>Dikarya</taxon>
        <taxon>Basidiomycota</taxon>
        <taxon>Agaricomycotina</taxon>
        <taxon>Agaricomycetes</taxon>
        <taxon>Agaricomycetidae</taxon>
        <taxon>Agaricales</taxon>
        <taxon>Agaricineae</taxon>
        <taxon>Psathyrellaceae</taxon>
        <taxon>Coprinopsis</taxon>
    </lineage>
</organism>
<dbReference type="Proteomes" id="UP000001861">
    <property type="component" value="Unassembled WGS sequence"/>
</dbReference>
<evidence type="ECO:0000313" key="3">
    <source>
        <dbReference type="Proteomes" id="UP000001861"/>
    </source>
</evidence>
<comment type="caution">
    <text evidence="2">The sequence shown here is derived from an EMBL/GenBank/DDBJ whole genome shotgun (WGS) entry which is preliminary data.</text>
</comment>
<dbReference type="EMBL" id="AACS02000003">
    <property type="protein sequence ID" value="EFI28264.1"/>
    <property type="molecule type" value="Genomic_DNA"/>
</dbReference>
<name>D6RLH0_COPC7</name>
<dbReference type="InParanoid" id="D6RLH0"/>